<dbReference type="OrthoDB" id="276388at2759"/>
<dbReference type="GO" id="GO:0005524">
    <property type="term" value="F:ATP binding"/>
    <property type="evidence" value="ECO:0007669"/>
    <property type="project" value="UniProtKB-KW"/>
</dbReference>
<evidence type="ECO:0000256" key="8">
    <source>
        <dbReference type="SAM" id="SignalP"/>
    </source>
</evidence>
<accession>A0A2U1LQC2</accession>
<dbReference type="InterPro" id="IPR023198">
    <property type="entry name" value="PGP-like_dom2"/>
</dbReference>
<dbReference type="SUPFAM" id="SSF56784">
    <property type="entry name" value="HAD-like"/>
    <property type="match status" value="1"/>
</dbReference>
<keyword evidence="8" id="KW-0732">Signal</keyword>
<dbReference type="EC" id="2.7.1.26" evidence="2"/>
<keyword evidence="7" id="KW-0067">ATP-binding</keyword>
<dbReference type="GO" id="GO:0009231">
    <property type="term" value="P:riboflavin biosynthetic process"/>
    <property type="evidence" value="ECO:0007669"/>
    <property type="project" value="InterPro"/>
</dbReference>
<dbReference type="AlphaFoldDB" id="A0A2U1LQC2"/>
<proteinExistence type="predicted"/>
<dbReference type="UniPathway" id="UPA00276">
    <property type="reaction ID" value="UER00406"/>
</dbReference>
<dbReference type="FunFam" id="2.40.30.30:FF:000005">
    <property type="entry name" value="Haloacid dehalogenase-like hydrolase domain-containing protein 1A"/>
    <property type="match status" value="1"/>
</dbReference>
<protein>
    <recommendedName>
        <fullName evidence="2">riboflavin kinase</fullName>
        <ecNumber evidence="2">2.7.1.26</ecNumber>
    </recommendedName>
</protein>
<dbReference type="InterPro" id="IPR023214">
    <property type="entry name" value="HAD_sf"/>
</dbReference>
<evidence type="ECO:0000256" key="1">
    <source>
        <dbReference type="ARBA" id="ARBA00005201"/>
    </source>
</evidence>
<comment type="caution">
    <text evidence="10">The sequence shown here is derived from an EMBL/GenBank/DDBJ whole genome shotgun (WGS) entry which is preliminary data.</text>
</comment>
<dbReference type="SUPFAM" id="SSF82114">
    <property type="entry name" value="Riboflavin kinase-like"/>
    <property type="match status" value="1"/>
</dbReference>
<evidence type="ECO:0000256" key="3">
    <source>
        <dbReference type="ARBA" id="ARBA00022630"/>
    </source>
</evidence>
<dbReference type="GO" id="GO:0009398">
    <property type="term" value="P:FMN biosynthetic process"/>
    <property type="evidence" value="ECO:0007669"/>
    <property type="project" value="UniProtKB-UniPathway"/>
</dbReference>
<dbReference type="PANTHER" id="PTHR22749">
    <property type="entry name" value="RIBOFLAVIN KINASE/FMN ADENYLYLTRANSFERASE"/>
    <property type="match status" value="1"/>
</dbReference>
<evidence type="ECO:0000313" key="10">
    <source>
        <dbReference type="EMBL" id="PWA51198.1"/>
    </source>
</evidence>
<dbReference type="STRING" id="35608.A0A2U1LQC2"/>
<dbReference type="InterPro" id="IPR023468">
    <property type="entry name" value="Riboflavin_kinase"/>
</dbReference>
<organism evidence="10 11">
    <name type="scientific">Artemisia annua</name>
    <name type="common">Sweet wormwood</name>
    <dbReference type="NCBI Taxonomy" id="35608"/>
    <lineage>
        <taxon>Eukaryota</taxon>
        <taxon>Viridiplantae</taxon>
        <taxon>Streptophyta</taxon>
        <taxon>Embryophyta</taxon>
        <taxon>Tracheophyta</taxon>
        <taxon>Spermatophyta</taxon>
        <taxon>Magnoliopsida</taxon>
        <taxon>eudicotyledons</taxon>
        <taxon>Gunneridae</taxon>
        <taxon>Pentapetalae</taxon>
        <taxon>asterids</taxon>
        <taxon>campanulids</taxon>
        <taxon>Asterales</taxon>
        <taxon>Asteraceae</taxon>
        <taxon>Asteroideae</taxon>
        <taxon>Anthemideae</taxon>
        <taxon>Artemisiinae</taxon>
        <taxon>Artemisia</taxon>
    </lineage>
</organism>
<evidence type="ECO:0000256" key="7">
    <source>
        <dbReference type="ARBA" id="ARBA00022840"/>
    </source>
</evidence>
<evidence type="ECO:0000259" key="9">
    <source>
        <dbReference type="SMART" id="SM00904"/>
    </source>
</evidence>
<dbReference type="PANTHER" id="PTHR22749:SF6">
    <property type="entry name" value="RIBOFLAVIN KINASE"/>
    <property type="match status" value="1"/>
</dbReference>
<dbReference type="Gene3D" id="2.40.30.30">
    <property type="entry name" value="Riboflavin kinase-like"/>
    <property type="match status" value="1"/>
</dbReference>
<dbReference type="InterPro" id="IPR015865">
    <property type="entry name" value="Riboflavin_kinase_bac/euk"/>
</dbReference>
<evidence type="ECO:0000256" key="4">
    <source>
        <dbReference type="ARBA" id="ARBA00022643"/>
    </source>
</evidence>
<gene>
    <name evidence="10" type="ORF">CTI12_AA466000</name>
</gene>
<dbReference type="EMBL" id="PKPP01008248">
    <property type="protein sequence ID" value="PWA51198.1"/>
    <property type="molecule type" value="Genomic_DNA"/>
</dbReference>
<dbReference type="SMART" id="SM00904">
    <property type="entry name" value="Flavokinase"/>
    <property type="match status" value="1"/>
</dbReference>
<evidence type="ECO:0000256" key="2">
    <source>
        <dbReference type="ARBA" id="ARBA00012105"/>
    </source>
</evidence>
<evidence type="ECO:0000313" key="11">
    <source>
        <dbReference type="Proteomes" id="UP000245207"/>
    </source>
</evidence>
<dbReference type="Pfam" id="PF01687">
    <property type="entry name" value="Flavokinase"/>
    <property type="match status" value="1"/>
</dbReference>
<dbReference type="Gene3D" id="3.40.50.620">
    <property type="entry name" value="HUPs"/>
    <property type="match status" value="1"/>
</dbReference>
<keyword evidence="5" id="KW-0808">Transferase</keyword>
<dbReference type="Proteomes" id="UP000245207">
    <property type="component" value="Unassembled WGS sequence"/>
</dbReference>
<dbReference type="Gene3D" id="1.10.150.240">
    <property type="entry name" value="Putative phosphatase, domain 2"/>
    <property type="match status" value="1"/>
</dbReference>
<keyword evidence="6" id="KW-0547">Nucleotide-binding</keyword>
<dbReference type="InterPro" id="IPR036412">
    <property type="entry name" value="HAD-like_sf"/>
</dbReference>
<keyword evidence="11" id="KW-1185">Reference proteome</keyword>
<dbReference type="FunFam" id="1.10.150.240:FF:000001">
    <property type="entry name" value="Haloacid dehalogenase-like hydrolase domain"/>
    <property type="match status" value="1"/>
</dbReference>
<dbReference type="InterPro" id="IPR014729">
    <property type="entry name" value="Rossmann-like_a/b/a_fold"/>
</dbReference>
<reference evidence="10 11" key="1">
    <citation type="journal article" date="2018" name="Mol. Plant">
        <title>The genome of Artemisia annua provides insight into the evolution of Asteraceae family and artemisinin biosynthesis.</title>
        <authorList>
            <person name="Shen Q."/>
            <person name="Zhang L."/>
            <person name="Liao Z."/>
            <person name="Wang S."/>
            <person name="Yan T."/>
            <person name="Shi P."/>
            <person name="Liu M."/>
            <person name="Fu X."/>
            <person name="Pan Q."/>
            <person name="Wang Y."/>
            <person name="Lv Z."/>
            <person name="Lu X."/>
            <person name="Zhang F."/>
            <person name="Jiang W."/>
            <person name="Ma Y."/>
            <person name="Chen M."/>
            <person name="Hao X."/>
            <person name="Li L."/>
            <person name="Tang Y."/>
            <person name="Lv G."/>
            <person name="Zhou Y."/>
            <person name="Sun X."/>
            <person name="Brodelius P.E."/>
            <person name="Rose J.K.C."/>
            <person name="Tang K."/>
        </authorList>
    </citation>
    <scope>NUCLEOTIDE SEQUENCE [LARGE SCALE GENOMIC DNA]</scope>
    <source>
        <strain evidence="11">cv. Huhao1</strain>
        <tissue evidence="10">Leaf</tissue>
    </source>
</reference>
<comment type="pathway">
    <text evidence="1">Cofactor biosynthesis; FMN biosynthesis; FMN from riboflavin (ATP route): step 1/1.</text>
</comment>
<sequence>MSECNLRGWVQVLLLWGVGGLSTSSRVSGKKLGSVGDYCVQHCVCPVVVVRFPDGEVGSPLRVGDRNSGWLFPVPEEEPEFHDASDKQAAENLVEGFELDNDVSAENGFVCDPRLGWDPYGIVSEVLKVYLAKFEKKWDGREALKIIGKTPIEAAAAIVDAYSLPLSKEDLISEISPMFSDQWCKLKALPGAYRLINHLRGHGVKMALASNSPRESIETKISYHSGWKESFSVIIGANLSVEGYANVLAEHPAGVYFGWAKLSTRGFYKMAMSIGWNPFFNNTEKTIEPWLLHKFDEDFYGEELHIVVVGYIRPEANFPSLESLVAKIHEDGKVAENALELPLYAKYKDEAYFKSIALGQNSHL</sequence>
<feature type="signal peptide" evidence="8">
    <location>
        <begin position="1"/>
        <end position="29"/>
    </location>
</feature>
<dbReference type="Gene3D" id="3.40.50.1000">
    <property type="entry name" value="HAD superfamily/HAD-like"/>
    <property type="match status" value="1"/>
</dbReference>
<evidence type="ECO:0000256" key="6">
    <source>
        <dbReference type="ARBA" id="ARBA00022741"/>
    </source>
</evidence>
<evidence type="ECO:0000256" key="5">
    <source>
        <dbReference type="ARBA" id="ARBA00022679"/>
    </source>
</evidence>
<feature type="domain" description="Riboflavin kinase" evidence="9">
    <location>
        <begin position="233"/>
        <end position="340"/>
    </location>
</feature>
<feature type="chain" id="PRO_5015625123" description="riboflavin kinase" evidence="8">
    <location>
        <begin position="30"/>
        <end position="364"/>
    </location>
</feature>
<keyword evidence="3" id="KW-0285">Flavoprotein</keyword>
<dbReference type="InterPro" id="IPR023465">
    <property type="entry name" value="Riboflavin_kinase_dom_sf"/>
</dbReference>
<name>A0A2U1LQC2_ARTAN</name>
<keyword evidence="4" id="KW-0288">FMN</keyword>
<dbReference type="GO" id="GO:0008531">
    <property type="term" value="F:riboflavin kinase activity"/>
    <property type="evidence" value="ECO:0007669"/>
    <property type="project" value="UniProtKB-EC"/>
</dbReference>